<keyword evidence="2" id="KW-0238">DNA-binding</keyword>
<feature type="domain" description="Resolvase/invertase-type recombinase catalytic" evidence="4">
    <location>
        <begin position="10"/>
        <end position="159"/>
    </location>
</feature>
<reference evidence="6 7" key="1">
    <citation type="journal article" date="2024" name="BMC Genomics">
        <title>De novo assembly and annotation of Popillia japonica's genome with initial clues to its potential as an invasive pest.</title>
        <authorList>
            <person name="Cucini C."/>
            <person name="Boschi S."/>
            <person name="Funari R."/>
            <person name="Cardaioli E."/>
            <person name="Iannotti N."/>
            <person name="Marturano G."/>
            <person name="Paoli F."/>
            <person name="Bruttini M."/>
            <person name="Carapelli A."/>
            <person name="Frati F."/>
            <person name="Nardi F."/>
        </authorList>
    </citation>
    <scope>NUCLEOTIDE SEQUENCE [LARGE SCALE GENOMIC DNA]</scope>
    <source>
        <strain evidence="6">DMR45628</strain>
    </source>
</reference>
<dbReference type="PROSITE" id="PS51736">
    <property type="entry name" value="RECOMBINASES_3"/>
    <property type="match status" value="1"/>
</dbReference>
<evidence type="ECO:0000313" key="6">
    <source>
        <dbReference type="EMBL" id="KAK9680626.1"/>
    </source>
</evidence>
<dbReference type="Pfam" id="PF00239">
    <property type="entry name" value="Resolvase"/>
    <property type="match status" value="1"/>
</dbReference>
<evidence type="ECO:0000259" key="4">
    <source>
        <dbReference type="PROSITE" id="PS51736"/>
    </source>
</evidence>
<proteinExistence type="predicted"/>
<evidence type="ECO:0000256" key="1">
    <source>
        <dbReference type="ARBA" id="ARBA00022908"/>
    </source>
</evidence>
<dbReference type="Gene3D" id="3.40.50.1390">
    <property type="entry name" value="Resolvase, N-terminal catalytic domain"/>
    <property type="match status" value="1"/>
</dbReference>
<protein>
    <submittedName>
        <fullName evidence="6">Recombinase zinc beta ribbon domain</fullName>
    </submittedName>
</protein>
<keyword evidence="3" id="KW-0233">DNA recombination</keyword>
<dbReference type="GO" id="GO:0000150">
    <property type="term" value="F:DNA strand exchange activity"/>
    <property type="evidence" value="ECO:0007669"/>
    <property type="project" value="InterPro"/>
</dbReference>
<keyword evidence="1" id="KW-0229">DNA integration</keyword>
<dbReference type="SUPFAM" id="SSF53041">
    <property type="entry name" value="Resolvase-like"/>
    <property type="match status" value="1"/>
</dbReference>
<gene>
    <name evidence="6" type="ORF">QE152_g38923</name>
</gene>
<dbReference type="PANTHER" id="PTHR30461">
    <property type="entry name" value="DNA-INVERTASE FROM LAMBDOID PROPHAGE"/>
    <property type="match status" value="1"/>
</dbReference>
<comment type="caution">
    <text evidence="6">The sequence shown here is derived from an EMBL/GenBank/DDBJ whole genome shotgun (WGS) entry which is preliminary data.</text>
</comment>
<dbReference type="PROSITE" id="PS51737">
    <property type="entry name" value="RECOMBINASE_DNA_BIND"/>
    <property type="match status" value="1"/>
</dbReference>
<dbReference type="InterPro" id="IPR011109">
    <property type="entry name" value="DNA_bind_recombinase_dom"/>
</dbReference>
<dbReference type="InterPro" id="IPR006118">
    <property type="entry name" value="Recombinase_CS"/>
</dbReference>
<organism evidence="6 7">
    <name type="scientific">Popillia japonica</name>
    <name type="common">Japanese beetle</name>
    <dbReference type="NCBI Taxonomy" id="7064"/>
    <lineage>
        <taxon>Eukaryota</taxon>
        <taxon>Metazoa</taxon>
        <taxon>Ecdysozoa</taxon>
        <taxon>Arthropoda</taxon>
        <taxon>Hexapoda</taxon>
        <taxon>Insecta</taxon>
        <taxon>Pterygota</taxon>
        <taxon>Neoptera</taxon>
        <taxon>Endopterygota</taxon>
        <taxon>Coleoptera</taxon>
        <taxon>Polyphaga</taxon>
        <taxon>Scarabaeiformia</taxon>
        <taxon>Scarabaeidae</taxon>
        <taxon>Rutelinae</taxon>
        <taxon>Popillia</taxon>
    </lineage>
</organism>
<dbReference type="InterPro" id="IPR038109">
    <property type="entry name" value="DNA_bind_recomb_sf"/>
</dbReference>
<evidence type="ECO:0000313" key="7">
    <source>
        <dbReference type="Proteomes" id="UP001458880"/>
    </source>
</evidence>
<dbReference type="PANTHER" id="PTHR30461:SF23">
    <property type="entry name" value="DNA RECOMBINASE-RELATED"/>
    <property type="match status" value="1"/>
</dbReference>
<evidence type="ECO:0000256" key="3">
    <source>
        <dbReference type="ARBA" id="ARBA00023172"/>
    </source>
</evidence>
<dbReference type="InterPro" id="IPR050639">
    <property type="entry name" value="SSR_resolvase"/>
</dbReference>
<dbReference type="InterPro" id="IPR006119">
    <property type="entry name" value="Resolv_N"/>
</dbReference>
<dbReference type="Proteomes" id="UP001458880">
    <property type="component" value="Unassembled WGS sequence"/>
</dbReference>
<dbReference type="EMBL" id="JASPKY010000881">
    <property type="protein sequence ID" value="KAK9680626.1"/>
    <property type="molecule type" value="Genomic_DNA"/>
</dbReference>
<name>A0AAW1HV75_POPJA</name>
<dbReference type="GO" id="GO:0003677">
    <property type="term" value="F:DNA binding"/>
    <property type="evidence" value="ECO:0007669"/>
    <property type="project" value="UniProtKB-KW"/>
</dbReference>
<dbReference type="CDD" id="cd00338">
    <property type="entry name" value="Ser_Recombinase"/>
    <property type="match status" value="1"/>
</dbReference>
<sequence length="464" mass="53768">MIKKKTGIIRVAKYIRVSTDRQAKAGDSLREQDETLTDYINKNERMILSNTYIDDGISGQKLDRDDFSRLIKDVKADNIDLIIFTKLDRWFRSLRHYLNTQAVLEAHNVSWTAVSQAFFDTTTAHGRAFVAQSMTWAELEAQNDSERILSVFENKVKNGEVISGTAPLGYDIVNKHLVPNADAEKVIKIYEHYHANVNVRELQRYGRSELGIVRGHTQFKRIIKNTKYKGEFRDNKDYCPALVSKEMWEECNRLLSRNQKANKTHDYVFAGLIRCGDCGRMMAAATVTRYQNGKKMEPKMGADGNMNYYKYPTYRCQARTNGNECISTKQYYGSTIERRVLECIKDEIRDYMTKYNASIAPAVNYDAKRKAIEKKIGKLKELYVNDLITLDEYKADKSQYEESLAAIPNESPQVRDLSHLQKVLDMDIDKVYSHMDTLKKNQFWRSFIDVIVLDNNHNMEIKLL</sequence>
<evidence type="ECO:0000256" key="2">
    <source>
        <dbReference type="ARBA" id="ARBA00023125"/>
    </source>
</evidence>
<evidence type="ECO:0000259" key="5">
    <source>
        <dbReference type="PROSITE" id="PS51737"/>
    </source>
</evidence>
<dbReference type="Gene3D" id="3.90.1750.20">
    <property type="entry name" value="Putative Large Serine Recombinase, Chain B, Domain 2"/>
    <property type="match status" value="1"/>
</dbReference>
<accession>A0AAW1HV75</accession>
<dbReference type="SMART" id="SM00857">
    <property type="entry name" value="Resolvase"/>
    <property type="match status" value="1"/>
</dbReference>
<feature type="domain" description="Recombinase" evidence="5">
    <location>
        <begin position="167"/>
        <end position="261"/>
    </location>
</feature>
<keyword evidence="7" id="KW-1185">Reference proteome</keyword>
<dbReference type="GO" id="GO:0015074">
    <property type="term" value="P:DNA integration"/>
    <property type="evidence" value="ECO:0007669"/>
    <property type="project" value="UniProtKB-KW"/>
</dbReference>
<dbReference type="Pfam" id="PF13408">
    <property type="entry name" value="Zn_ribbon_recom"/>
    <property type="match status" value="1"/>
</dbReference>
<dbReference type="AlphaFoldDB" id="A0AAW1HV75"/>
<dbReference type="InterPro" id="IPR036162">
    <property type="entry name" value="Resolvase-like_N_sf"/>
</dbReference>
<dbReference type="InterPro" id="IPR025827">
    <property type="entry name" value="Zn_ribbon_recom_dom"/>
</dbReference>
<dbReference type="PROSITE" id="PS00397">
    <property type="entry name" value="RECOMBINASES_1"/>
    <property type="match status" value="1"/>
</dbReference>